<keyword evidence="5" id="KW-0472">Membrane</keyword>
<gene>
    <name evidence="10" type="primary">hflK</name>
    <name evidence="10" type="ORF">ACFQ5P_05840</name>
</gene>
<organism evidence="10 11">
    <name type="scientific">Paracoccus nototheniae</name>
    <dbReference type="NCBI Taxonomy" id="2489002"/>
    <lineage>
        <taxon>Bacteria</taxon>
        <taxon>Pseudomonadati</taxon>
        <taxon>Pseudomonadota</taxon>
        <taxon>Alphaproteobacteria</taxon>
        <taxon>Rhodobacterales</taxon>
        <taxon>Paracoccaceae</taxon>
        <taxon>Paracoccus</taxon>
    </lineage>
</organism>
<feature type="compositionally biased region" description="Gly residues" evidence="8">
    <location>
        <begin position="1"/>
        <end position="15"/>
    </location>
</feature>
<comment type="similarity">
    <text evidence="2 6">Belongs to the band 7/mec-2 family. HflK subfamily.</text>
</comment>
<dbReference type="PANTHER" id="PTHR43327">
    <property type="entry name" value="STOMATIN-LIKE PROTEIN 2, MITOCHONDRIAL"/>
    <property type="match status" value="1"/>
</dbReference>
<evidence type="ECO:0000256" key="2">
    <source>
        <dbReference type="ARBA" id="ARBA00006971"/>
    </source>
</evidence>
<dbReference type="NCBIfam" id="TIGR01933">
    <property type="entry name" value="hflK"/>
    <property type="match status" value="1"/>
</dbReference>
<comment type="function">
    <text evidence="6">HflC and HflK could encode or regulate a protease.</text>
</comment>
<feature type="compositionally biased region" description="Low complexity" evidence="8">
    <location>
        <begin position="424"/>
        <end position="440"/>
    </location>
</feature>
<dbReference type="RefSeq" id="WP_131573851.1">
    <property type="nucleotide sequence ID" value="NZ_CBCSAJ010000015.1"/>
</dbReference>
<dbReference type="GO" id="GO:0006508">
    <property type="term" value="P:proteolysis"/>
    <property type="evidence" value="ECO:0007669"/>
    <property type="project" value="UniProtKB-KW"/>
</dbReference>
<keyword evidence="10" id="KW-0378">Hydrolase</keyword>
<evidence type="ECO:0000313" key="11">
    <source>
        <dbReference type="Proteomes" id="UP001597302"/>
    </source>
</evidence>
<keyword evidence="10" id="KW-0645">Protease</keyword>
<keyword evidence="3" id="KW-0812">Transmembrane</keyword>
<sequence length="440" mass="46395">MANQGPWGGGGGGNGGRDDGDRGDKKPAGRPWGDQQPPNGSRRPGPGGEPNRPEIEDLMKKGQERLRVLMGGRGNGGGTGGGGGGGRSPMGPNFGLNRSTVAVAGLVVVGLWAFASFYRVQTNEQSVEFLFGRAVNVGTEGLNFAPWPFVTAEVVPVTNERVTEIGRGQAGSTDSGLMLTRDQNIVDMEYQVVWNIRDPQAYLFNLADPADTMRAVAESAMRDIIARTELAPILNRDRGAIASDLQTSVQSTLDAYQSGINVVRVNLDRADPPEEVIDSFRSVQAAQQERDRLENEADAYANRVLAQARGNAAQVLEQAEGYRAEAVNTAAGEAARFNSIYEEYVNAPEVTRRRMYLETMEQVFADVNKIIIGEGVGGGEGGSGVVPYLPLDQLRGTGSGTSGNAAGNAAAVRDATTGLLNTLPGSQPTTSPATTTGGTN</sequence>
<feature type="compositionally biased region" description="Basic and acidic residues" evidence="8">
    <location>
        <begin position="16"/>
        <end position="27"/>
    </location>
</feature>
<evidence type="ECO:0000256" key="5">
    <source>
        <dbReference type="ARBA" id="ARBA00023136"/>
    </source>
</evidence>
<comment type="caution">
    <text evidence="10">The sequence shown here is derived from an EMBL/GenBank/DDBJ whole genome shotgun (WGS) entry which is preliminary data.</text>
</comment>
<feature type="region of interest" description="Disordered" evidence="8">
    <location>
        <begin position="419"/>
        <end position="440"/>
    </location>
</feature>
<evidence type="ECO:0000256" key="6">
    <source>
        <dbReference type="RuleBase" id="RU364113"/>
    </source>
</evidence>
<evidence type="ECO:0000256" key="1">
    <source>
        <dbReference type="ARBA" id="ARBA00004167"/>
    </source>
</evidence>
<evidence type="ECO:0000256" key="7">
    <source>
        <dbReference type="SAM" id="Coils"/>
    </source>
</evidence>
<evidence type="ECO:0000259" key="9">
    <source>
        <dbReference type="SMART" id="SM00244"/>
    </source>
</evidence>
<dbReference type="InterPro" id="IPR050710">
    <property type="entry name" value="Band7/mec-2_domain"/>
</dbReference>
<evidence type="ECO:0000256" key="4">
    <source>
        <dbReference type="ARBA" id="ARBA00022989"/>
    </source>
</evidence>
<dbReference type="GO" id="GO:0008233">
    <property type="term" value="F:peptidase activity"/>
    <property type="evidence" value="ECO:0007669"/>
    <property type="project" value="UniProtKB-KW"/>
</dbReference>
<comment type="subcellular location">
    <subcellularLocation>
        <location evidence="1">Membrane</location>
        <topology evidence="1">Single-pass membrane protein</topology>
    </subcellularLocation>
</comment>
<reference evidence="11" key="1">
    <citation type="journal article" date="2019" name="Int. J. Syst. Evol. Microbiol.">
        <title>The Global Catalogue of Microorganisms (GCM) 10K type strain sequencing project: providing services to taxonomists for standard genome sequencing and annotation.</title>
        <authorList>
            <consortium name="The Broad Institute Genomics Platform"/>
            <consortium name="The Broad Institute Genome Sequencing Center for Infectious Disease"/>
            <person name="Wu L."/>
            <person name="Ma J."/>
        </authorList>
    </citation>
    <scope>NUCLEOTIDE SEQUENCE [LARGE SCALE GENOMIC DNA]</scope>
    <source>
        <strain evidence="11">CCM 8875</strain>
    </source>
</reference>
<keyword evidence="11" id="KW-1185">Reference proteome</keyword>
<dbReference type="EMBL" id="JBHTOQ010000011">
    <property type="protein sequence ID" value="MFD1480808.1"/>
    <property type="molecule type" value="Genomic_DNA"/>
</dbReference>
<dbReference type="Gene3D" id="3.30.479.30">
    <property type="entry name" value="Band 7 domain"/>
    <property type="match status" value="1"/>
</dbReference>
<feature type="region of interest" description="Disordered" evidence="8">
    <location>
        <begin position="1"/>
        <end position="55"/>
    </location>
</feature>
<dbReference type="Proteomes" id="UP001597302">
    <property type="component" value="Unassembled WGS sequence"/>
</dbReference>
<feature type="compositionally biased region" description="Gly residues" evidence="8">
    <location>
        <begin position="71"/>
        <end position="88"/>
    </location>
</feature>
<evidence type="ECO:0000256" key="3">
    <source>
        <dbReference type="ARBA" id="ARBA00022692"/>
    </source>
</evidence>
<dbReference type="InterPro" id="IPR010201">
    <property type="entry name" value="HflK"/>
</dbReference>
<evidence type="ECO:0000256" key="8">
    <source>
        <dbReference type="SAM" id="MobiDB-lite"/>
    </source>
</evidence>
<evidence type="ECO:0000313" key="10">
    <source>
        <dbReference type="EMBL" id="MFD1480808.1"/>
    </source>
</evidence>
<feature type="coiled-coil region" evidence="7">
    <location>
        <begin position="276"/>
        <end position="325"/>
    </location>
</feature>
<dbReference type="PANTHER" id="PTHR43327:SF2">
    <property type="entry name" value="MODULATOR OF FTSH PROTEASE HFLK"/>
    <property type="match status" value="1"/>
</dbReference>
<dbReference type="CDD" id="cd03404">
    <property type="entry name" value="SPFH_HflK"/>
    <property type="match status" value="1"/>
</dbReference>
<dbReference type="Pfam" id="PF01145">
    <property type="entry name" value="Band_7"/>
    <property type="match status" value="1"/>
</dbReference>
<dbReference type="InterPro" id="IPR036013">
    <property type="entry name" value="Band_7/SPFH_dom_sf"/>
</dbReference>
<dbReference type="SUPFAM" id="SSF117892">
    <property type="entry name" value="Band 7/SPFH domain"/>
    <property type="match status" value="1"/>
</dbReference>
<comment type="subunit">
    <text evidence="6">HflC and HflK may interact to form a multimeric complex.</text>
</comment>
<proteinExistence type="inferred from homology"/>
<dbReference type="InterPro" id="IPR001107">
    <property type="entry name" value="Band_7"/>
</dbReference>
<keyword evidence="4" id="KW-1133">Transmembrane helix</keyword>
<accession>A0ABW4DV16</accession>
<keyword evidence="7" id="KW-0175">Coiled coil</keyword>
<protein>
    <recommendedName>
        <fullName evidence="6">Protein HflK</fullName>
    </recommendedName>
</protein>
<name>A0ABW4DV16_9RHOB</name>
<feature type="domain" description="Band 7" evidence="9">
    <location>
        <begin position="115"/>
        <end position="284"/>
    </location>
</feature>
<dbReference type="SMART" id="SM00244">
    <property type="entry name" value="PHB"/>
    <property type="match status" value="1"/>
</dbReference>
<feature type="region of interest" description="Disordered" evidence="8">
    <location>
        <begin position="69"/>
        <end position="91"/>
    </location>
</feature>